<dbReference type="PIRSF" id="PIRSF016495">
    <property type="entry name" value="UCP016495"/>
    <property type="match status" value="1"/>
</dbReference>
<dbReference type="Proteomes" id="UP001060771">
    <property type="component" value="Chromosome"/>
</dbReference>
<name>A0A830E8K5_9CREN</name>
<evidence type="ECO:0000256" key="1">
    <source>
        <dbReference type="SAM" id="Phobius"/>
    </source>
</evidence>
<proteinExistence type="predicted"/>
<dbReference type="Pfam" id="PF07431">
    <property type="entry name" value="DUF1512"/>
    <property type="match status" value="1"/>
</dbReference>
<evidence type="ECO:0000313" key="4">
    <source>
        <dbReference type="EMBL" id="BDR91017.1"/>
    </source>
</evidence>
<dbReference type="InterPro" id="IPR056461">
    <property type="entry name" value="DUF1512_C"/>
</dbReference>
<keyword evidence="1" id="KW-1133">Transmembrane helix</keyword>
<reference evidence="5" key="2">
    <citation type="submission" date="2020-09" db="EMBL/GenBank/DDBJ databases">
        <authorList>
            <person name="Sun Q."/>
            <person name="Ohkuma M."/>
        </authorList>
    </citation>
    <scope>NUCLEOTIDE SEQUENCE</scope>
    <source>
        <strain evidence="5">JCM 11219</strain>
    </source>
</reference>
<dbReference type="GeneID" id="76205663"/>
<evidence type="ECO:0000313" key="6">
    <source>
        <dbReference type="Proteomes" id="UP000657075"/>
    </source>
</evidence>
<dbReference type="AlphaFoldDB" id="A0A830E8K5"/>
<dbReference type="InterPro" id="IPR009995">
    <property type="entry name" value="DUF1512"/>
</dbReference>
<sequence>MGILVVLQHILLQVGLGSSQSSFWNLISTILWIVILILFLTPYFQNYMSIMWFSYSVGNFLTSLSKLITNNVNLVISHIDQLLKSNGSPQPTNRGNIEKIVQDLMEFVVIEPVNAEPTGLMRTLKLLVTTYNEKLESSIKTLLPSVDKPLVQNVVDAVDGLRELNYIYKVIMHYYKLSNKYKNPYLMLQVYMLLPIIKEYVNALNGAISTFLKGQPVGDAAGPLTVYRFMRSCSGASEITHNVRDTYIGLCNFEGRRVYVIKARGPGGTVGSLDDGITYLVERVGVRPKLIITVDAALKLEGEKTGSIAEGIGVAMGGIGVERFNIERTASKYDIPLYAVLIKMGLPEALSAMSKDVENAVNEAVERVKRVIRESVREGEEVILIGVGNTGGVAQ</sequence>
<reference evidence="7" key="3">
    <citation type="submission" date="2022-09" db="EMBL/GenBank/DDBJ databases">
        <title>Complete genome sequence of Vulcanisaeta souniana.</title>
        <authorList>
            <person name="Kato S."/>
            <person name="Itoh T."/>
            <person name="Ohkuma M."/>
        </authorList>
    </citation>
    <scope>NUCLEOTIDE SEQUENCE [LARGE SCALE GENOMIC DNA]</scope>
    <source>
        <strain evidence="7">JCM 11219</strain>
    </source>
</reference>
<reference evidence="5" key="1">
    <citation type="journal article" date="2014" name="Int. J. Syst. Evol. Microbiol.">
        <title>Complete genome sequence of Corynebacterium casei LMG S-19264T (=DSM 44701T), isolated from a smear-ripened cheese.</title>
        <authorList>
            <consortium name="US DOE Joint Genome Institute (JGI-PGF)"/>
            <person name="Walter F."/>
            <person name="Albersmeier A."/>
            <person name="Kalinowski J."/>
            <person name="Ruckert C."/>
        </authorList>
    </citation>
    <scope>NUCLEOTIDE SEQUENCE</scope>
    <source>
        <strain evidence="5">JCM 11219</strain>
    </source>
</reference>
<keyword evidence="1" id="KW-0472">Membrane</keyword>
<keyword evidence="7" id="KW-1185">Reference proteome</keyword>
<evidence type="ECO:0000313" key="7">
    <source>
        <dbReference type="Proteomes" id="UP001060771"/>
    </source>
</evidence>
<feature type="domain" description="DUF1512" evidence="2">
    <location>
        <begin position="26"/>
        <end position="213"/>
    </location>
</feature>
<evidence type="ECO:0000259" key="2">
    <source>
        <dbReference type="Pfam" id="PF07431"/>
    </source>
</evidence>
<dbReference type="EMBL" id="BMNM01000006">
    <property type="protein sequence ID" value="GGI80041.1"/>
    <property type="molecule type" value="Genomic_DNA"/>
</dbReference>
<keyword evidence="1" id="KW-0812">Transmembrane</keyword>
<dbReference type="InterPro" id="IPR056460">
    <property type="entry name" value="DUF1512_N"/>
</dbReference>
<dbReference type="Proteomes" id="UP000657075">
    <property type="component" value="Unassembled WGS sequence"/>
</dbReference>
<dbReference type="EMBL" id="AP026830">
    <property type="protein sequence ID" value="BDR91017.1"/>
    <property type="molecule type" value="Genomic_DNA"/>
</dbReference>
<feature type="domain" description="DUF1512" evidence="3">
    <location>
        <begin position="217"/>
        <end position="394"/>
    </location>
</feature>
<protein>
    <recommendedName>
        <fullName evidence="8">DUF1512 domain-containing protein</fullName>
    </recommendedName>
</protein>
<gene>
    <name evidence="5" type="ORF">GCM10007112_16250</name>
    <name evidence="4" type="ORF">Vsou_01100</name>
</gene>
<dbReference type="RefSeq" id="WP_188603490.1">
    <property type="nucleotide sequence ID" value="NZ_AP026830.1"/>
</dbReference>
<organism evidence="5 6">
    <name type="scientific">Vulcanisaeta souniana JCM 11219</name>
    <dbReference type="NCBI Taxonomy" id="1293586"/>
    <lineage>
        <taxon>Archaea</taxon>
        <taxon>Thermoproteota</taxon>
        <taxon>Thermoprotei</taxon>
        <taxon>Thermoproteales</taxon>
        <taxon>Thermoproteaceae</taxon>
        <taxon>Vulcanisaeta</taxon>
    </lineage>
</organism>
<evidence type="ECO:0000259" key="3">
    <source>
        <dbReference type="Pfam" id="PF23542"/>
    </source>
</evidence>
<evidence type="ECO:0000313" key="5">
    <source>
        <dbReference type="EMBL" id="GGI80041.1"/>
    </source>
</evidence>
<accession>A0A830E8K5</accession>
<dbReference type="Pfam" id="PF23542">
    <property type="entry name" value="DUF1512_C"/>
    <property type="match status" value="1"/>
</dbReference>
<dbReference type="OrthoDB" id="15121at2157"/>
<evidence type="ECO:0008006" key="8">
    <source>
        <dbReference type="Google" id="ProtNLM"/>
    </source>
</evidence>
<feature type="transmembrane region" description="Helical" evidence="1">
    <location>
        <begin position="27"/>
        <end position="44"/>
    </location>
</feature>
<reference evidence="4" key="4">
    <citation type="journal article" date="2023" name="Microbiol. Resour. Announc.">
        <title>Complete Genome Sequence of Vulcanisaeta souniana Strain IC-059, a Hyperthermophilic Archaeon Isolated from Hot Spring Water in Japan.</title>
        <authorList>
            <person name="Kato S."/>
            <person name="Itoh T."/>
            <person name="Wu L."/>
            <person name="Ma J."/>
            <person name="Ohkuma M."/>
        </authorList>
    </citation>
    <scope>NUCLEOTIDE SEQUENCE</scope>
    <source>
        <strain evidence="4">JCM 11219</strain>
    </source>
</reference>